<proteinExistence type="predicted"/>
<evidence type="ECO:0000259" key="2">
    <source>
        <dbReference type="Pfam" id="PF10979"/>
    </source>
</evidence>
<feature type="domain" description="DUF7168" evidence="3">
    <location>
        <begin position="275"/>
        <end position="385"/>
    </location>
</feature>
<reference evidence="4 6" key="1">
    <citation type="submission" date="2020-01" db="EMBL/GenBank/DDBJ databases">
        <title>the WGS Modestobacter muralis CPCC 204518.</title>
        <authorList>
            <person name="Jiang Z."/>
        </authorList>
    </citation>
    <scope>NUCLEOTIDE SEQUENCE [LARGE SCALE GENOMIC DNA]</scope>
    <source>
        <strain evidence="4 6">DSM 100205</strain>
    </source>
</reference>
<dbReference type="EMBL" id="JAAGWH010000021">
    <property type="protein sequence ID" value="NEK94360.1"/>
    <property type="molecule type" value="Genomic_DNA"/>
</dbReference>
<dbReference type="Proteomes" id="UP000468828">
    <property type="component" value="Unassembled WGS sequence"/>
</dbReference>
<dbReference type="RefSeq" id="WP_163610936.1">
    <property type="nucleotide sequence ID" value="NZ_JAAGWB010000023.1"/>
</dbReference>
<dbReference type="InterPro" id="IPR055592">
    <property type="entry name" value="DUF7168"/>
</dbReference>
<reference evidence="5 7" key="2">
    <citation type="submission" date="2020-02" db="EMBL/GenBank/DDBJ databases">
        <title>The WGS of Modestobacter muralis DSM 100205.</title>
        <authorList>
            <person name="Jiang Z."/>
        </authorList>
    </citation>
    <scope>NUCLEOTIDE SEQUENCE [LARGE SCALE GENOMIC DNA]</scope>
    <source>
        <strain evidence="5 7">DSM 100205</strain>
    </source>
</reference>
<name>A0A6P0ETX7_9ACTN</name>
<dbReference type="InterPro" id="IPR024498">
    <property type="entry name" value="DUF2786"/>
</dbReference>
<evidence type="ECO:0000313" key="5">
    <source>
        <dbReference type="EMBL" id="NEN51248.1"/>
    </source>
</evidence>
<evidence type="ECO:0000313" key="6">
    <source>
        <dbReference type="Proteomes" id="UP000468828"/>
    </source>
</evidence>
<feature type="region of interest" description="Disordered" evidence="1">
    <location>
        <begin position="1"/>
        <end position="36"/>
    </location>
</feature>
<dbReference type="Proteomes" id="UP000471152">
    <property type="component" value="Unassembled WGS sequence"/>
</dbReference>
<evidence type="ECO:0000313" key="7">
    <source>
        <dbReference type="Proteomes" id="UP000471152"/>
    </source>
</evidence>
<dbReference type="Pfam" id="PF23771">
    <property type="entry name" value="DUF7168"/>
    <property type="match status" value="1"/>
</dbReference>
<keyword evidence="6" id="KW-1185">Reference proteome</keyword>
<accession>A0A6P0ETX7</accession>
<evidence type="ECO:0000259" key="3">
    <source>
        <dbReference type="Pfam" id="PF23771"/>
    </source>
</evidence>
<sequence length="432" mass="45251">MSTPPADGAGDDRGTPRPTRRAQEDPITGDRTTQDPVPLLLVAGSRLAGQPGVQAAELDPLVRRLTALDDGVDTDGHAQRALAALLPFLWEAGWQPADVVHAVRRRTNQRAGRLAAALIRADAAAAADRAPAAWTAQLAGLDGTAGSVVAWWRGEGVDAAAGWRDVLRVLGVVRDLPPLEQLLAPPSAWSADTRAEAALDPGTDPKLVGRVRALLAKAESTDFPEEAEALSAKAQSLMARHRIDTAVLAQQPGGASSSVVARRLHLQEPHVDARAAVVQAVGAANGVRVVLLPAFGMATLVGAADDLDLVELLVASLLLQADRALGAAAREGGARVRSTAYRKGFLYAFAQRIGERLESAREAATTAAMATYGPALLPALAEREQAVDRLVGELFPRLRKRTGRSVDAAGWHAGRQAADAADLGTGQRALPR</sequence>
<dbReference type="Pfam" id="PF10979">
    <property type="entry name" value="DUF2786"/>
    <property type="match status" value="1"/>
</dbReference>
<dbReference type="EMBL" id="JAAGWB010000023">
    <property type="protein sequence ID" value="NEN51248.1"/>
    <property type="molecule type" value="Genomic_DNA"/>
</dbReference>
<dbReference type="AlphaFoldDB" id="A0A6P0ETX7"/>
<evidence type="ECO:0000256" key="1">
    <source>
        <dbReference type="SAM" id="MobiDB-lite"/>
    </source>
</evidence>
<organism evidence="4 6">
    <name type="scientific">Modestobacter muralis</name>
    <dbReference type="NCBI Taxonomy" id="1608614"/>
    <lineage>
        <taxon>Bacteria</taxon>
        <taxon>Bacillati</taxon>
        <taxon>Actinomycetota</taxon>
        <taxon>Actinomycetes</taxon>
        <taxon>Geodermatophilales</taxon>
        <taxon>Geodermatophilaceae</taxon>
        <taxon>Modestobacter</taxon>
    </lineage>
</organism>
<evidence type="ECO:0000313" key="4">
    <source>
        <dbReference type="EMBL" id="NEK94360.1"/>
    </source>
</evidence>
<comment type="caution">
    <text evidence="4">The sequence shown here is derived from an EMBL/GenBank/DDBJ whole genome shotgun (WGS) entry which is preliminary data.</text>
</comment>
<feature type="domain" description="DUF2786" evidence="2">
    <location>
        <begin position="206"/>
        <end position="244"/>
    </location>
</feature>
<protein>
    <submittedName>
        <fullName evidence="4">DUF2786 domain-containing protein</fullName>
    </submittedName>
</protein>
<gene>
    <name evidence="5" type="ORF">G3R41_09920</name>
    <name evidence="4" type="ORF">GCU67_09265</name>
</gene>